<dbReference type="SMART" id="SM00993">
    <property type="entry name" value="YL1_C"/>
    <property type="match status" value="1"/>
</dbReference>
<feature type="compositionally biased region" description="Basic residues" evidence="2">
    <location>
        <begin position="295"/>
        <end position="309"/>
    </location>
</feature>
<feature type="compositionally biased region" description="Basic and acidic residues" evidence="2">
    <location>
        <begin position="109"/>
        <end position="122"/>
    </location>
</feature>
<evidence type="ECO:0000313" key="4">
    <source>
        <dbReference type="EMBL" id="GCE97259.1"/>
    </source>
</evidence>
<feature type="region of interest" description="Disordered" evidence="2">
    <location>
        <begin position="503"/>
        <end position="524"/>
    </location>
</feature>
<dbReference type="PANTHER" id="PTHR13275:SF4">
    <property type="entry name" value="VACUOLAR PROTEIN SORTING-ASSOCIATED PROTEIN 72 HOMOLOG"/>
    <property type="match status" value="1"/>
</dbReference>
<feature type="compositionally biased region" description="Acidic residues" evidence="2">
    <location>
        <begin position="46"/>
        <end position="73"/>
    </location>
</feature>
<feature type="compositionally biased region" description="Basic and acidic residues" evidence="2">
    <location>
        <begin position="315"/>
        <end position="325"/>
    </location>
</feature>
<dbReference type="PANTHER" id="PTHR13275">
    <property type="entry name" value="YL-1 PROTEIN TRANSCRIPTION FACTOR-LIKE 1"/>
    <property type="match status" value="1"/>
</dbReference>
<feature type="compositionally biased region" description="Polar residues" evidence="2">
    <location>
        <begin position="416"/>
        <end position="431"/>
    </location>
</feature>
<feature type="compositionally biased region" description="Basic residues" evidence="2">
    <location>
        <begin position="123"/>
        <end position="137"/>
    </location>
</feature>
<evidence type="ECO:0000313" key="5">
    <source>
        <dbReference type="Proteomes" id="UP000301737"/>
    </source>
</evidence>
<feature type="compositionally biased region" description="Low complexity" evidence="2">
    <location>
        <begin position="506"/>
        <end position="518"/>
    </location>
</feature>
<dbReference type="Pfam" id="PF08265">
    <property type="entry name" value="YL1_C"/>
    <property type="match status" value="1"/>
</dbReference>
<feature type="compositionally biased region" description="Basic and acidic residues" evidence="2">
    <location>
        <begin position="138"/>
        <end position="154"/>
    </location>
</feature>
<comment type="caution">
    <text evidence="4">The sequence shown here is derived from an EMBL/GenBank/DDBJ whole genome shotgun (WGS) entry which is preliminary data.</text>
</comment>
<dbReference type="InterPro" id="IPR013272">
    <property type="entry name" value="Vps72/YL1_C"/>
</dbReference>
<feature type="compositionally biased region" description="Acidic residues" evidence="2">
    <location>
        <begin position="1"/>
        <end position="13"/>
    </location>
</feature>
<evidence type="ECO:0000256" key="2">
    <source>
        <dbReference type="SAM" id="MobiDB-lite"/>
    </source>
</evidence>
<gene>
    <name evidence="4" type="ORF">ZYGM_004728</name>
</gene>
<dbReference type="AlphaFoldDB" id="A0A4C2E3H2"/>
<sequence length="734" mass="84232">MSDDDLDLNEEEFLMSTRQRRSNAGNKMKKLLEQELEDMQSKTDQLEEDEMDLLFMEEGDDEDFESEASGDNENEFKHNLEEETGGDADEMFSESEEEPGDQDEDNEEGEKSLRRQEKLESQKRKRRTPAVIKRKRPKIDAQDVAAKQEKEAKKKAQYEQIKAESLLITNRRTSQRSSVVANKYKVYEKLSKAEKKRKMIQDRIRKQKESQKEEILTQEDRIRIALETEKFNILSLDKYKEQEISKKQSRIALQQRQKMKFNPGETVLRQLSCSWKVTPATEIEETKHWEEQLKKRERKKRRYTRKPPKKQNPNSKKENNVKVEENLNEEGVLKNTNDTADQPLIADTTTLHPETNEKISIKNSGGTPPTKPVQDTKAGADEVEENNSGLISNENDNMEQESKEEFTPHFNKHNSENYPSEQRTSDNQFVSESRVPFKAEDNTGPMENNEISEPTTDETKEITSRLPINERVSPFEKENSNSPMIPKQVTFVDAPQVNLIDSDNKPLSMSPSSASFPSDITNDKSTPELVEDVESEEELIFEGPEQLVGKNFITLYSFPTESYHNDINKELFGENWTSGSSHRSSDVETLCKLTVPEGKIDILEDASLTPNLSFLNDFPAFGEYDKKVIHDVDSTANKELEIEVKTAPPTGVFLPNGFRKKCLISSKECQYFDPKNGVPYSDVETYKTIQDLQDPIGTGTEENPEPHYRWFGFRNGGVYLDVGQKPARGVPDGF</sequence>
<feature type="compositionally biased region" description="Polar residues" evidence="2">
    <location>
        <begin position="386"/>
        <end position="395"/>
    </location>
</feature>
<dbReference type="EMBL" id="BIMX01000001">
    <property type="protein sequence ID" value="GCE97259.1"/>
    <property type="molecule type" value="Genomic_DNA"/>
</dbReference>
<comment type="similarity">
    <text evidence="1">Belongs to the VPS72/YL1 family.</text>
</comment>
<evidence type="ECO:0000256" key="1">
    <source>
        <dbReference type="ARBA" id="ARBA00006832"/>
    </source>
</evidence>
<dbReference type="InterPro" id="IPR046757">
    <property type="entry name" value="YL1_N"/>
</dbReference>
<dbReference type="Proteomes" id="UP000301737">
    <property type="component" value="Unassembled WGS sequence"/>
</dbReference>
<accession>A0A4C2E3H2</accession>
<keyword evidence="5" id="KW-1185">Reference proteome</keyword>
<feature type="domain" description="Vps72/YL1 C-terminal" evidence="3">
    <location>
        <begin position="660"/>
        <end position="689"/>
    </location>
</feature>
<evidence type="ECO:0000259" key="3">
    <source>
        <dbReference type="SMART" id="SM00993"/>
    </source>
</evidence>
<feature type="region of interest" description="Disordered" evidence="2">
    <location>
        <begin position="293"/>
        <end position="483"/>
    </location>
</feature>
<dbReference type="Pfam" id="PF05764">
    <property type="entry name" value="YL1"/>
    <property type="match status" value="1"/>
</dbReference>
<dbReference type="GO" id="GO:0005634">
    <property type="term" value="C:nucleus"/>
    <property type="evidence" value="ECO:0007669"/>
    <property type="project" value="TreeGrafter"/>
</dbReference>
<reference evidence="4 5" key="1">
    <citation type="submission" date="2019-01" db="EMBL/GenBank/DDBJ databases">
        <title>Draft Genome Sequencing of Zygosaccharomyces mellis Ca-7.</title>
        <authorList>
            <person name="Shiwa Y."/>
            <person name="Kanesaki Y."/>
            <person name="Ishige T."/>
            <person name="Mura K."/>
            <person name="Hori T."/>
            <person name="Tamura T."/>
        </authorList>
    </citation>
    <scope>NUCLEOTIDE SEQUENCE [LARGE SCALE GENOMIC DNA]</scope>
    <source>
        <strain evidence="4 5">Ca-7</strain>
    </source>
</reference>
<dbReference type="OrthoDB" id="49520at2759"/>
<protein>
    <recommendedName>
        <fullName evidence="3">Vps72/YL1 C-terminal domain-containing protein</fullName>
    </recommendedName>
</protein>
<proteinExistence type="inferred from homology"/>
<feature type="compositionally biased region" description="Acidic residues" evidence="2">
    <location>
        <begin position="82"/>
        <end position="108"/>
    </location>
</feature>
<feature type="region of interest" description="Disordered" evidence="2">
    <location>
        <begin position="1"/>
        <end position="154"/>
    </location>
</feature>
<feature type="compositionally biased region" description="Polar residues" evidence="2">
    <location>
        <begin position="445"/>
        <end position="454"/>
    </location>
</feature>
<name>A0A4C2E3H2_9SACH</name>
<organism evidence="4 5">
    <name type="scientific">Zygosaccharomyces mellis</name>
    <dbReference type="NCBI Taxonomy" id="42258"/>
    <lineage>
        <taxon>Eukaryota</taxon>
        <taxon>Fungi</taxon>
        <taxon>Dikarya</taxon>
        <taxon>Ascomycota</taxon>
        <taxon>Saccharomycotina</taxon>
        <taxon>Saccharomycetes</taxon>
        <taxon>Saccharomycetales</taxon>
        <taxon>Saccharomycetaceae</taxon>
        <taxon>Zygosaccharomyces</taxon>
    </lineage>
</organism>